<feature type="region of interest" description="Disordered" evidence="1">
    <location>
        <begin position="66"/>
        <end position="86"/>
    </location>
</feature>
<dbReference type="AlphaFoldDB" id="A0A2I0QX74"/>
<comment type="caution">
    <text evidence="3">The sequence shown here is derived from an EMBL/GenBank/DDBJ whole genome shotgun (WGS) entry which is preliminary data.</text>
</comment>
<gene>
    <name evidence="3" type="ORF">CEY16_04080</name>
</gene>
<sequence>MARFIALLLLVLPGFLAAYGIKLIRDAFFGEVAPVFLNVLVQLFAGLAFIVIGIGFIAGFIYHRDQKRQRTKNNRKEPIRKPDRKD</sequence>
<proteinExistence type="predicted"/>
<keyword evidence="2" id="KW-1133">Transmembrane helix</keyword>
<dbReference type="Pfam" id="PF11118">
    <property type="entry name" value="DUF2627"/>
    <property type="match status" value="1"/>
</dbReference>
<evidence type="ECO:0000256" key="1">
    <source>
        <dbReference type="SAM" id="MobiDB-lite"/>
    </source>
</evidence>
<dbReference type="RefSeq" id="WP_101330685.1">
    <property type="nucleotide sequence ID" value="NZ_PJNH01000001.1"/>
</dbReference>
<keyword evidence="2" id="KW-0812">Transmembrane</keyword>
<dbReference type="EMBL" id="PJNH01000001">
    <property type="protein sequence ID" value="PKR78941.1"/>
    <property type="molecule type" value="Genomic_DNA"/>
</dbReference>
<protein>
    <submittedName>
        <fullName evidence="3">DUF2627 domain-containing protein</fullName>
    </submittedName>
</protein>
<keyword evidence="4" id="KW-1185">Reference proteome</keyword>
<reference evidence="3 4" key="1">
    <citation type="submission" date="2017-06" db="EMBL/GenBank/DDBJ databases">
        <title>the draft geome sequence of Illustriluteabacillus marina B3227.</title>
        <authorList>
            <person name="He R.-H."/>
            <person name="Du Z.-J."/>
        </authorList>
    </citation>
    <scope>NUCLEOTIDE SEQUENCE [LARGE SCALE GENOMIC DNA]</scope>
    <source>
        <strain evidence="3 4">B3227</strain>
    </source>
</reference>
<accession>A0A2I0QX74</accession>
<evidence type="ECO:0000256" key="2">
    <source>
        <dbReference type="SAM" id="Phobius"/>
    </source>
</evidence>
<evidence type="ECO:0000313" key="3">
    <source>
        <dbReference type="EMBL" id="PKR78941.1"/>
    </source>
</evidence>
<dbReference type="InterPro" id="IPR020138">
    <property type="entry name" value="Uncharacterised_YqzF"/>
</dbReference>
<keyword evidence="2" id="KW-0472">Membrane</keyword>
<feature type="transmembrane region" description="Helical" evidence="2">
    <location>
        <begin position="36"/>
        <end position="62"/>
    </location>
</feature>
<dbReference type="Proteomes" id="UP000243524">
    <property type="component" value="Unassembled WGS sequence"/>
</dbReference>
<evidence type="ECO:0000313" key="4">
    <source>
        <dbReference type="Proteomes" id="UP000243524"/>
    </source>
</evidence>
<name>A0A2I0QX74_9BACI</name>
<organism evidence="3 4">
    <name type="scientific">Halalkalibacillus sediminis</name>
    <dbReference type="NCBI Taxonomy" id="2018042"/>
    <lineage>
        <taxon>Bacteria</taxon>
        <taxon>Bacillati</taxon>
        <taxon>Bacillota</taxon>
        <taxon>Bacilli</taxon>
        <taxon>Bacillales</taxon>
        <taxon>Bacillaceae</taxon>
        <taxon>Halalkalibacillus</taxon>
    </lineage>
</organism>
<feature type="compositionally biased region" description="Basic and acidic residues" evidence="1">
    <location>
        <begin position="74"/>
        <end position="86"/>
    </location>
</feature>